<gene>
    <name evidence="1" type="ORF">PHPALM_10558</name>
</gene>
<dbReference type="EMBL" id="NCKW01005560">
    <property type="protein sequence ID" value="POM72692.1"/>
    <property type="molecule type" value="Genomic_DNA"/>
</dbReference>
<evidence type="ECO:0000313" key="2">
    <source>
        <dbReference type="Proteomes" id="UP000237271"/>
    </source>
</evidence>
<comment type="caution">
    <text evidence="1">The sequence shown here is derived from an EMBL/GenBank/DDBJ whole genome shotgun (WGS) entry which is preliminary data.</text>
</comment>
<dbReference type="OrthoDB" id="128105at2759"/>
<evidence type="ECO:0000313" key="1">
    <source>
        <dbReference type="EMBL" id="POM72692.1"/>
    </source>
</evidence>
<accession>A0A2P4Y4F1</accession>
<proteinExistence type="predicted"/>
<name>A0A2P4Y4F1_9STRA</name>
<reference evidence="1 2" key="1">
    <citation type="journal article" date="2017" name="Genome Biol. Evol.">
        <title>Phytophthora megakarya and P. palmivora, closely related causal agents of cacao black pod rot, underwent increases in genome sizes and gene numbers by different mechanisms.</title>
        <authorList>
            <person name="Ali S.S."/>
            <person name="Shao J."/>
            <person name="Lary D.J."/>
            <person name="Kronmiller B."/>
            <person name="Shen D."/>
            <person name="Strem M.D."/>
            <person name="Amoako-Attah I."/>
            <person name="Akrofi A.Y."/>
            <person name="Begoude B.A."/>
            <person name="Ten Hoopen G.M."/>
            <person name="Coulibaly K."/>
            <person name="Kebe B.I."/>
            <person name="Melnick R.L."/>
            <person name="Guiltinan M.J."/>
            <person name="Tyler B.M."/>
            <person name="Meinhardt L.W."/>
            <person name="Bailey B.A."/>
        </authorList>
    </citation>
    <scope>NUCLEOTIDE SEQUENCE [LARGE SCALE GENOMIC DNA]</scope>
    <source>
        <strain evidence="2">sbr112.9</strain>
    </source>
</reference>
<keyword evidence="2" id="KW-1185">Reference proteome</keyword>
<sequence>MTVSLPASGEMGAVTVGRFQSLVGRLPAARVHTYSSLCHKATRKTHNPSMSDWKLAKRILRYLSGTKELRLQMKRNRGSGEALEIVVYRAADNTDRKSVTGAW</sequence>
<protein>
    <submittedName>
        <fullName evidence="1">Integrase catalytic core protein</fullName>
    </submittedName>
</protein>
<organism evidence="1 2">
    <name type="scientific">Phytophthora palmivora</name>
    <dbReference type="NCBI Taxonomy" id="4796"/>
    <lineage>
        <taxon>Eukaryota</taxon>
        <taxon>Sar</taxon>
        <taxon>Stramenopiles</taxon>
        <taxon>Oomycota</taxon>
        <taxon>Peronosporomycetes</taxon>
        <taxon>Peronosporales</taxon>
        <taxon>Peronosporaceae</taxon>
        <taxon>Phytophthora</taxon>
    </lineage>
</organism>
<dbReference type="Proteomes" id="UP000237271">
    <property type="component" value="Unassembled WGS sequence"/>
</dbReference>
<dbReference type="AlphaFoldDB" id="A0A2P4Y4F1"/>